<dbReference type="PANTHER" id="PTHR46623:SF6">
    <property type="entry name" value="ALPHA_BETA-HYDROLASES SUPERFAMILY PROTEIN"/>
    <property type="match status" value="1"/>
</dbReference>
<dbReference type="Gene3D" id="3.40.50.1820">
    <property type="entry name" value="alpha/beta hydrolase"/>
    <property type="match status" value="1"/>
</dbReference>
<reference evidence="2 3" key="1">
    <citation type="journal article" date="2019" name="Int. J. Syst. Evol. Microbiol.">
        <title>The Global Catalogue of Microorganisms (GCM) 10K type strain sequencing project: providing services to taxonomists for standard genome sequencing and annotation.</title>
        <authorList>
            <consortium name="The Broad Institute Genomics Platform"/>
            <consortium name="The Broad Institute Genome Sequencing Center for Infectious Disease"/>
            <person name="Wu L."/>
            <person name="Ma J."/>
        </authorList>
    </citation>
    <scope>NUCLEOTIDE SEQUENCE [LARGE SCALE GENOMIC DNA]</scope>
    <source>
        <strain evidence="2 3">JCM 13850</strain>
    </source>
</reference>
<dbReference type="RefSeq" id="WP_344281233.1">
    <property type="nucleotide sequence ID" value="NZ_BAAAMR010000123.1"/>
</dbReference>
<organism evidence="2 3">
    <name type="scientific">Actinomadura napierensis</name>
    <dbReference type="NCBI Taxonomy" id="267854"/>
    <lineage>
        <taxon>Bacteria</taxon>
        <taxon>Bacillati</taxon>
        <taxon>Actinomycetota</taxon>
        <taxon>Actinomycetes</taxon>
        <taxon>Streptosporangiales</taxon>
        <taxon>Thermomonosporaceae</taxon>
        <taxon>Actinomadura</taxon>
    </lineage>
</organism>
<dbReference type="Pfam" id="PF01738">
    <property type="entry name" value="DLH"/>
    <property type="match status" value="1"/>
</dbReference>
<dbReference type="Proteomes" id="UP001501020">
    <property type="component" value="Unassembled WGS sequence"/>
</dbReference>
<dbReference type="PANTHER" id="PTHR46623">
    <property type="entry name" value="CARBOXYMETHYLENEBUTENOLIDASE-RELATED"/>
    <property type="match status" value="1"/>
</dbReference>
<protein>
    <submittedName>
        <fullName evidence="2">Dienelactone hydrolase family protein</fullName>
    </submittedName>
</protein>
<name>A0ABN3AFJ3_9ACTN</name>
<evidence type="ECO:0000313" key="2">
    <source>
        <dbReference type="EMBL" id="GAA2164918.1"/>
    </source>
</evidence>
<gene>
    <name evidence="2" type="ORF">GCM10009727_83020</name>
</gene>
<dbReference type="GO" id="GO:0016787">
    <property type="term" value="F:hydrolase activity"/>
    <property type="evidence" value="ECO:0007669"/>
    <property type="project" value="UniProtKB-KW"/>
</dbReference>
<dbReference type="InterPro" id="IPR029058">
    <property type="entry name" value="AB_hydrolase_fold"/>
</dbReference>
<keyword evidence="2" id="KW-0378">Hydrolase</keyword>
<dbReference type="SUPFAM" id="SSF53474">
    <property type="entry name" value="alpha/beta-Hydrolases"/>
    <property type="match status" value="1"/>
</dbReference>
<sequence>MTDQMQAGTVTITGHGKAELEAYLARPLGDRPRGGVVVIHHLPGYDEGTKQITRTFAARGYAAICPNLYSREGRGVSPDDQAAAARAKGGVPDEQLVGDVAGAAAHLNSLEGANGKAGVIGYCSGGRQAFLAAVSLDLDAAVDCYGAFVVKDPPADFPLQAKSLISRAGDLSCPLLGLFGEDDKFPAPDEVAELDAELTRLGKEHEFHSYPGAGHAFFSVERTAYRPEAAVDGWKRILDFYGRHLAS</sequence>
<evidence type="ECO:0000259" key="1">
    <source>
        <dbReference type="Pfam" id="PF01738"/>
    </source>
</evidence>
<dbReference type="EMBL" id="BAAAMR010000123">
    <property type="protein sequence ID" value="GAA2164918.1"/>
    <property type="molecule type" value="Genomic_DNA"/>
</dbReference>
<dbReference type="InterPro" id="IPR051049">
    <property type="entry name" value="Dienelactone_hydrolase-like"/>
</dbReference>
<feature type="domain" description="Dienelactone hydrolase" evidence="1">
    <location>
        <begin position="20"/>
        <end position="244"/>
    </location>
</feature>
<evidence type="ECO:0000313" key="3">
    <source>
        <dbReference type="Proteomes" id="UP001501020"/>
    </source>
</evidence>
<dbReference type="InterPro" id="IPR002925">
    <property type="entry name" value="Dienelactn_hydro"/>
</dbReference>
<keyword evidence="3" id="KW-1185">Reference proteome</keyword>
<accession>A0ABN3AFJ3</accession>
<comment type="caution">
    <text evidence="2">The sequence shown here is derived from an EMBL/GenBank/DDBJ whole genome shotgun (WGS) entry which is preliminary data.</text>
</comment>
<proteinExistence type="predicted"/>